<proteinExistence type="predicted"/>
<gene>
    <name evidence="1" type="ORF">E2C01_087833</name>
</gene>
<dbReference type="AlphaFoldDB" id="A0A5B7JHJ8"/>
<keyword evidence="2" id="KW-1185">Reference proteome</keyword>
<evidence type="ECO:0000313" key="2">
    <source>
        <dbReference type="Proteomes" id="UP000324222"/>
    </source>
</evidence>
<sequence length="75" mass="8279">MFTLVSEAAPPYSCPMGLRCPGMSQRDLATTMGHHTHALPLSHCLRDNARAITQVTTILLVTTFSCVTVKRMFKD</sequence>
<dbReference type="Proteomes" id="UP000324222">
    <property type="component" value="Unassembled WGS sequence"/>
</dbReference>
<reference evidence="1 2" key="1">
    <citation type="submission" date="2019-05" db="EMBL/GenBank/DDBJ databases">
        <title>Another draft genome of Portunus trituberculatus and its Hox gene families provides insights of decapod evolution.</title>
        <authorList>
            <person name="Jeong J.-H."/>
            <person name="Song I."/>
            <person name="Kim S."/>
            <person name="Choi T."/>
            <person name="Kim D."/>
            <person name="Ryu S."/>
            <person name="Kim W."/>
        </authorList>
    </citation>
    <scope>NUCLEOTIDE SEQUENCE [LARGE SCALE GENOMIC DNA]</scope>
    <source>
        <tissue evidence="1">Muscle</tissue>
    </source>
</reference>
<organism evidence="1 2">
    <name type="scientific">Portunus trituberculatus</name>
    <name type="common">Swimming crab</name>
    <name type="synonym">Neptunus trituberculatus</name>
    <dbReference type="NCBI Taxonomy" id="210409"/>
    <lineage>
        <taxon>Eukaryota</taxon>
        <taxon>Metazoa</taxon>
        <taxon>Ecdysozoa</taxon>
        <taxon>Arthropoda</taxon>
        <taxon>Crustacea</taxon>
        <taxon>Multicrustacea</taxon>
        <taxon>Malacostraca</taxon>
        <taxon>Eumalacostraca</taxon>
        <taxon>Eucarida</taxon>
        <taxon>Decapoda</taxon>
        <taxon>Pleocyemata</taxon>
        <taxon>Brachyura</taxon>
        <taxon>Eubrachyura</taxon>
        <taxon>Portunoidea</taxon>
        <taxon>Portunidae</taxon>
        <taxon>Portuninae</taxon>
        <taxon>Portunus</taxon>
    </lineage>
</organism>
<accession>A0A5B7JHJ8</accession>
<dbReference type="EMBL" id="VSRR010092293">
    <property type="protein sequence ID" value="MPC92727.1"/>
    <property type="molecule type" value="Genomic_DNA"/>
</dbReference>
<name>A0A5B7JHJ8_PORTR</name>
<protein>
    <submittedName>
        <fullName evidence="1">Uncharacterized protein</fullName>
    </submittedName>
</protein>
<comment type="caution">
    <text evidence="1">The sequence shown here is derived from an EMBL/GenBank/DDBJ whole genome shotgun (WGS) entry which is preliminary data.</text>
</comment>
<evidence type="ECO:0000313" key="1">
    <source>
        <dbReference type="EMBL" id="MPC92727.1"/>
    </source>
</evidence>